<reference evidence="3 4" key="1">
    <citation type="journal article" date="2015" name="Stand. Genomic Sci.">
        <title>Genomic Encyclopedia of Bacterial and Archaeal Type Strains, Phase III: the genomes of soil and plant-associated and newly described type strains.</title>
        <authorList>
            <person name="Whitman W.B."/>
            <person name="Woyke T."/>
            <person name="Klenk H.P."/>
            <person name="Zhou Y."/>
            <person name="Lilburn T.G."/>
            <person name="Beck B.J."/>
            <person name="De Vos P."/>
            <person name="Vandamme P."/>
            <person name="Eisen J.A."/>
            <person name="Garrity G."/>
            <person name="Hugenholtz P."/>
            <person name="Kyrpides N.C."/>
        </authorList>
    </citation>
    <scope>NUCLEOTIDE SEQUENCE [LARGE SCALE GENOMIC DNA]</scope>
    <source>
        <strain evidence="3 4">CV53</strain>
    </source>
</reference>
<dbReference type="Pfam" id="PF10022">
    <property type="entry name" value="DUF2264"/>
    <property type="match status" value="1"/>
</dbReference>
<dbReference type="PIRSF" id="PIRSF014753">
    <property type="entry name" value="UCP014753"/>
    <property type="match status" value="1"/>
</dbReference>
<gene>
    <name evidence="3" type="ORF">EV146_102187</name>
</gene>
<evidence type="ECO:0000313" key="3">
    <source>
        <dbReference type="EMBL" id="TCN27240.1"/>
    </source>
</evidence>
<dbReference type="InterPro" id="IPR049349">
    <property type="entry name" value="DUF2264_N"/>
</dbReference>
<dbReference type="EMBL" id="SLVV01000002">
    <property type="protein sequence ID" value="TCN27240.1"/>
    <property type="molecule type" value="Genomic_DNA"/>
</dbReference>
<dbReference type="PANTHER" id="PTHR35339:SF4">
    <property type="entry name" value="LINALOOL DEHYDRATASE_ISOMERASE DOMAIN-CONTAINING PROTEIN"/>
    <property type="match status" value="1"/>
</dbReference>
<dbReference type="RefSeq" id="WP_132001841.1">
    <property type="nucleotide sequence ID" value="NZ_JABUHM010000001.1"/>
</dbReference>
<evidence type="ECO:0000259" key="2">
    <source>
        <dbReference type="Pfam" id="PF20938"/>
    </source>
</evidence>
<name>A0A4V2RE42_9BACI</name>
<proteinExistence type="predicted"/>
<dbReference type="AlphaFoldDB" id="A0A4V2RE42"/>
<accession>A0A4V2RE42</accession>
<organism evidence="3 4">
    <name type="scientific">Mesobacillus foraminis</name>
    <dbReference type="NCBI Taxonomy" id="279826"/>
    <lineage>
        <taxon>Bacteria</taxon>
        <taxon>Bacillati</taxon>
        <taxon>Bacillota</taxon>
        <taxon>Bacilli</taxon>
        <taxon>Bacillales</taxon>
        <taxon>Bacillaceae</taxon>
        <taxon>Mesobacillus</taxon>
    </lineage>
</organism>
<evidence type="ECO:0000313" key="4">
    <source>
        <dbReference type="Proteomes" id="UP000295689"/>
    </source>
</evidence>
<protein>
    <recommendedName>
        <fullName evidence="5">DUF2264 domain-containing protein</fullName>
    </recommendedName>
</protein>
<feature type="domain" description="DUF2264" evidence="2">
    <location>
        <begin position="366"/>
        <end position="583"/>
    </location>
</feature>
<dbReference type="PANTHER" id="PTHR35339">
    <property type="entry name" value="LINALOOL DEHYDRATASE_ISOMERASE DOMAIN-CONTAINING PROTEIN"/>
    <property type="match status" value="1"/>
</dbReference>
<feature type="domain" description="DUF2264" evidence="1">
    <location>
        <begin position="15"/>
        <end position="356"/>
    </location>
</feature>
<dbReference type="InterPro" id="IPR016624">
    <property type="entry name" value="UCP014753"/>
</dbReference>
<dbReference type="InterPro" id="IPR049237">
    <property type="entry name" value="DUF2264_C"/>
</dbReference>
<dbReference type="Proteomes" id="UP000295689">
    <property type="component" value="Unassembled WGS sequence"/>
</dbReference>
<evidence type="ECO:0000259" key="1">
    <source>
        <dbReference type="Pfam" id="PF10022"/>
    </source>
</evidence>
<comment type="caution">
    <text evidence="3">The sequence shown here is derived from an EMBL/GenBank/DDBJ whole genome shotgun (WGS) entry which is preliminary data.</text>
</comment>
<keyword evidence="4" id="KW-1185">Reference proteome</keyword>
<evidence type="ECO:0008006" key="5">
    <source>
        <dbReference type="Google" id="ProtNLM"/>
    </source>
</evidence>
<sequence>MLNLELPIQPTQLQTRDELCRALEQILGALGPFYSKGKARLKIGQTGTGYTRSIAEMEGFSRVLWGLVPLLAGGGKSDLWESCLEGIKNGTNPSHEEYWGEISDYDQRAVEMAAFGFALALIPEIIWDPLTEREKQNFASWLNQINRCKVHDCNWLFFPVLVNLGLKRVGEPYDQQKVTENLDRIDQFHLGNGWYEDGIDAHCDYYGPFAIHFYSLIYAKWMEHEDPVRARLYKKRAISFAKDFIYWFAGDGSALPYGRSLAYRFAQSAFWSALAYADAEAFPLGVVKGLILRNLRWWLKQPIFDHNGLLTIGYSYPNLIMAENYNAPGSPYWGLKAFLPVMFPESHPFWRAEEMPLPPLKERTVQKSPRFIFCRQEEKNHLLAFNAGYRHTNEHSHTAAKYEKFVYSSFFGFSVPKADWGLSQGAFDSMLAVSEGDNLYRGKRTCEDFKVDERVVYTCWKPWRDVEIKTWLIAGAPWHIRIHSIDTARFLDCADGSFALGLEMEEGKEAKAKTIREAHASLATFPWGASGIKNLYGGEGAELIFPNANTNIMHARTVIPTVKASLNPGRHLFINAFFGEPGGDASLWEEPPVAEIKDGEIMIIGGGFDGTVIQNSAFTL</sequence>
<dbReference type="Pfam" id="PF20938">
    <property type="entry name" value="DUF2264_C"/>
    <property type="match status" value="1"/>
</dbReference>